<keyword evidence="2" id="KW-0472">Membrane</keyword>
<dbReference type="EMBL" id="FNJU01000006">
    <property type="protein sequence ID" value="SDP74880.1"/>
    <property type="molecule type" value="Genomic_DNA"/>
</dbReference>
<proteinExistence type="predicted"/>
<keyword evidence="2" id="KW-0812">Transmembrane</keyword>
<name>A0A1H0V8V2_9BACI</name>
<feature type="region of interest" description="Disordered" evidence="1">
    <location>
        <begin position="154"/>
        <end position="173"/>
    </location>
</feature>
<protein>
    <submittedName>
        <fullName evidence="3">Stage II sporulation protein P</fullName>
    </submittedName>
</protein>
<keyword evidence="2" id="KW-1133">Transmembrane helix</keyword>
<dbReference type="STRING" id="930152.SAMN05216565_106100"/>
<organism evidence="3 4">
    <name type="scientific">Litchfieldia salsa</name>
    <dbReference type="NCBI Taxonomy" id="930152"/>
    <lineage>
        <taxon>Bacteria</taxon>
        <taxon>Bacillati</taxon>
        <taxon>Bacillota</taxon>
        <taxon>Bacilli</taxon>
        <taxon>Bacillales</taxon>
        <taxon>Bacillaceae</taxon>
        <taxon>Litchfieldia</taxon>
    </lineage>
</organism>
<dbReference type="AlphaFoldDB" id="A0A1H0V8V2"/>
<dbReference type="Proteomes" id="UP000199159">
    <property type="component" value="Unassembled WGS sequence"/>
</dbReference>
<dbReference type="Pfam" id="PF07454">
    <property type="entry name" value="SpoIIP"/>
    <property type="match status" value="1"/>
</dbReference>
<accession>A0A1H0V8V2</accession>
<evidence type="ECO:0000256" key="2">
    <source>
        <dbReference type="SAM" id="Phobius"/>
    </source>
</evidence>
<dbReference type="NCBIfam" id="TIGR02867">
    <property type="entry name" value="spore_II_P"/>
    <property type="match status" value="1"/>
</dbReference>
<evidence type="ECO:0000256" key="1">
    <source>
        <dbReference type="SAM" id="MobiDB-lite"/>
    </source>
</evidence>
<evidence type="ECO:0000313" key="3">
    <source>
        <dbReference type="EMBL" id="SDP74880.1"/>
    </source>
</evidence>
<gene>
    <name evidence="3" type="ORF">SAMN05216565_106100</name>
</gene>
<dbReference type="InterPro" id="IPR010897">
    <property type="entry name" value="Spore_II_P"/>
</dbReference>
<dbReference type="Gene3D" id="3.40.630.40">
    <property type="entry name" value="Zn-dependent exopeptidases"/>
    <property type="match status" value="1"/>
</dbReference>
<dbReference type="SUPFAM" id="SSF53187">
    <property type="entry name" value="Zn-dependent exopeptidases"/>
    <property type="match status" value="1"/>
</dbReference>
<keyword evidence="4" id="KW-1185">Reference proteome</keyword>
<dbReference type="OrthoDB" id="1633470at2"/>
<sequence>MKSRTQGMMVTVDGTSISKGVILLIFGIMMTFMLTAIMTSLKPEYRISSSSINNIATTLNGESLVYLLGYENHYFTQSLPESSKEPNYSALVFHAATNINPDDPRSLLGRELPGFSIFDSKLVVAGQGTNYSNLPIESSPPLEVLLEEREASIENIEGDSEEDNQPVTPPEMTTGDKKVVYIYHTHSRESYFPHLKADSSNANNAFHPEVNVTMVGKKLGEELEAKGLGTLVDTSDVTDILLKNKWQYGQSYNASRSVVASAVNNNRDLRYLIDIHRDAARKDVTTATINGKTYARTWFIVGGNNPNAAKNLKVAEDLHHLLEKKYPGLSRGVSEKSGAGTNGKFNQDLSGNAMLIEFGGVDNTMDELNRTAKAVADVLAEYYWEAERVNSSTTEKE</sequence>
<evidence type="ECO:0000313" key="4">
    <source>
        <dbReference type="Proteomes" id="UP000199159"/>
    </source>
</evidence>
<dbReference type="RefSeq" id="WP_090855020.1">
    <property type="nucleotide sequence ID" value="NZ_FNJU01000006.1"/>
</dbReference>
<reference evidence="4" key="1">
    <citation type="submission" date="2016-10" db="EMBL/GenBank/DDBJ databases">
        <authorList>
            <person name="Varghese N."/>
            <person name="Submissions S."/>
        </authorList>
    </citation>
    <scope>NUCLEOTIDE SEQUENCE [LARGE SCALE GENOMIC DNA]</scope>
    <source>
        <strain evidence="4">IBRC-M10078</strain>
    </source>
</reference>
<feature type="transmembrane region" description="Helical" evidence="2">
    <location>
        <begin position="21"/>
        <end position="41"/>
    </location>
</feature>